<dbReference type="Proteomes" id="UP000268162">
    <property type="component" value="Unassembled WGS sequence"/>
</dbReference>
<evidence type="ECO:0000256" key="6">
    <source>
        <dbReference type="ARBA" id="ARBA00023135"/>
    </source>
</evidence>
<dbReference type="PANTHER" id="PTHR12860:SF0">
    <property type="entry name" value="SIGNAL RECOGNITION PARTICLE SUBUNIT SRP68"/>
    <property type="match status" value="1"/>
</dbReference>
<evidence type="ECO:0000256" key="9">
    <source>
        <dbReference type="ARBA" id="ARBA00029498"/>
    </source>
</evidence>
<keyword evidence="7" id="KW-0539">Nucleus</keyword>
<evidence type="ECO:0000313" key="12">
    <source>
        <dbReference type="Proteomes" id="UP000268162"/>
    </source>
</evidence>
<feature type="region of interest" description="Disordered" evidence="10">
    <location>
        <begin position="681"/>
        <end position="700"/>
    </location>
</feature>
<dbReference type="EMBL" id="ML002529">
    <property type="protein sequence ID" value="RKP37186.1"/>
    <property type="molecule type" value="Genomic_DNA"/>
</dbReference>
<name>A0A4P9ZUB0_9FUNG</name>
<dbReference type="OrthoDB" id="10255118at2759"/>
<evidence type="ECO:0000313" key="11">
    <source>
        <dbReference type="EMBL" id="RKP37186.1"/>
    </source>
</evidence>
<dbReference type="STRING" id="215637.A0A4P9ZUB0"/>
<evidence type="ECO:0000256" key="1">
    <source>
        <dbReference type="ARBA" id="ARBA00004496"/>
    </source>
</evidence>
<dbReference type="InterPro" id="IPR026258">
    <property type="entry name" value="SRP68"/>
</dbReference>
<dbReference type="Pfam" id="PF16969">
    <property type="entry name" value="SRP68"/>
    <property type="match status" value="2"/>
</dbReference>
<keyword evidence="12" id="KW-1185">Reference proteome</keyword>
<evidence type="ECO:0000256" key="10">
    <source>
        <dbReference type="SAM" id="MobiDB-lite"/>
    </source>
</evidence>
<feature type="compositionally biased region" description="Polar residues" evidence="10">
    <location>
        <begin position="681"/>
        <end position="690"/>
    </location>
</feature>
<dbReference type="InterPro" id="IPR034652">
    <property type="entry name" value="SRP68-RBD"/>
</dbReference>
<evidence type="ECO:0000256" key="4">
    <source>
        <dbReference type="ARBA" id="ARBA00022490"/>
    </source>
</evidence>
<evidence type="ECO:0000256" key="5">
    <source>
        <dbReference type="ARBA" id="ARBA00022884"/>
    </source>
</evidence>
<keyword evidence="5" id="KW-0694">RNA-binding</keyword>
<dbReference type="GO" id="GO:0005730">
    <property type="term" value="C:nucleolus"/>
    <property type="evidence" value="ECO:0007669"/>
    <property type="project" value="UniProtKB-SubCell"/>
</dbReference>
<gene>
    <name evidence="11" type="ORF">BJ085DRAFT_30415</name>
</gene>
<dbReference type="GO" id="GO:0006614">
    <property type="term" value="P:SRP-dependent cotranslational protein targeting to membrane"/>
    <property type="evidence" value="ECO:0007669"/>
    <property type="project" value="InterPro"/>
</dbReference>
<reference evidence="12" key="1">
    <citation type="journal article" date="2018" name="Nat. Microbiol.">
        <title>Leveraging single-cell genomics to expand the fungal tree of life.</title>
        <authorList>
            <person name="Ahrendt S.R."/>
            <person name="Quandt C.A."/>
            <person name="Ciobanu D."/>
            <person name="Clum A."/>
            <person name="Salamov A."/>
            <person name="Andreopoulos B."/>
            <person name="Cheng J.F."/>
            <person name="Woyke T."/>
            <person name="Pelin A."/>
            <person name="Henrissat B."/>
            <person name="Reynolds N.K."/>
            <person name="Benny G.L."/>
            <person name="Smith M.E."/>
            <person name="James T.Y."/>
            <person name="Grigoriev I.V."/>
        </authorList>
    </citation>
    <scope>NUCLEOTIDE SEQUENCE [LARGE SCALE GENOMIC DNA]</scope>
    <source>
        <strain evidence="12">RSA 468</strain>
    </source>
</reference>
<organism evidence="11 12">
    <name type="scientific">Dimargaris cristalligena</name>
    <dbReference type="NCBI Taxonomy" id="215637"/>
    <lineage>
        <taxon>Eukaryota</taxon>
        <taxon>Fungi</taxon>
        <taxon>Fungi incertae sedis</taxon>
        <taxon>Zoopagomycota</taxon>
        <taxon>Kickxellomycotina</taxon>
        <taxon>Dimargaritomycetes</taxon>
        <taxon>Dimargaritales</taxon>
        <taxon>Dimargaritaceae</taxon>
        <taxon>Dimargaris</taxon>
    </lineage>
</organism>
<dbReference type="GO" id="GO:0005786">
    <property type="term" value="C:signal recognition particle, endoplasmic reticulum targeting"/>
    <property type="evidence" value="ECO:0007669"/>
    <property type="project" value="UniProtKB-KW"/>
</dbReference>
<evidence type="ECO:0000256" key="3">
    <source>
        <dbReference type="ARBA" id="ARBA00009352"/>
    </source>
</evidence>
<feature type="region of interest" description="Disordered" evidence="10">
    <location>
        <begin position="643"/>
        <end position="670"/>
    </location>
</feature>
<proteinExistence type="inferred from homology"/>
<sequence length="763" mass="84430">MDVDSTTPPSNEAVKPSSTLQPIISYVHDARTTNGLRQQDYIRYRRFCTKRLHSVRKSLHLAEVSKKATAPQAITADHVSDNSQCLLTLLLEAERAWSYAQELKESSNASGEPRQRYHHLRRLRKAIYYAQALLNGTSLLEQMPTLRLEAYAYFLNLHSLVQLAQGNWSVALDILTVTRHIFMHLGRSAGPQYLEQCHSFIDELDPQIRYCAYKLRLENSDGDWARFTRDFIQSKGQALWTSLDELCFVPLDHPSITTISSADSNAQNLRNVLQGEPKAVEAMETDTESTVGFNWFGVQCPLTGGANMNKALLAAMSATDNLLTTLSSSTTRPLSSADLPLSQTTLGAILVDLLAPLRLPGCSLSAWTQAMKLWATAVKLGERELSEAESARLKVASQSADRRLADLRAVLDWSRLGHALSSIYLAWTQIHAQLVGSPQPKGAFDIQQTLALRVLDNAELSVKRRNTALAPLVNQFNQIIESLQAILDLALVEGVPVLGRTARAVLLHTRAQRTLLVAGSYDNAGQFTEATALYDRALSYLIQCKSQLGGRPNANATATTTPADYQLGFQGLTFRSAEHSLDISPNTTDALVAQLAVIERLQSAINARKVQTHAMWYLAEGGDAPTEAKDDLTYQFRRALRLDESQPADHDHDNDRQRQRSQPIPLIDERSNGELAFIQPTVPSFTSPSKSTDKAPQPPTDVPYLVDFPPRFQPLAYKPMFFDLAGSHIDLPIDLVKKRAGKEESVLGGIKGLLGNFWGSGRQ</sequence>
<dbReference type="Gene3D" id="1.10.3450.40">
    <property type="entry name" value="Signal recognition particle, SRP68 subunit, RNA-binding domain"/>
    <property type="match status" value="1"/>
</dbReference>
<dbReference type="AlphaFoldDB" id="A0A4P9ZUB0"/>
<dbReference type="InterPro" id="IPR038253">
    <property type="entry name" value="SRP68_N_sf"/>
</dbReference>
<protein>
    <recommendedName>
        <fullName evidence="9">Signal recognition particle subunit SRP68</fullName>
    </recommendedName>
</protein>
<dbReference type="CDD" id="cd15481">
    <property type="entry name" value="SRP68-RBD"/>
    <property type="match status" value="1"/>
</dbReference>
<keyword evidence="6" id="KW-0733">Signal recognition particle</keyword>
<accession>A0A4P9ZUB0</accession>
<evidence type="ECO:0000256" key="8">
    <source>
        <dbReference type="ARBA" id="ARBA00023274"/>
    </source>
</evidence>
<evidence type="ECO:0000256" key="2">
    <source>
        <dbReference type="ARBA" id="ARBA00004604"/>
    </source>
</evidence>
<dbReference type="GO" id="GO:0008312">
    <property type="term" value="F:7S RNA binding"/>
    <property type="evidence" value="ECO:0007669"/>
    <property type="project" value="InterPro"/>
</dbReference>
<comment type="similarity">
    <text evidence="3">Belongs to the SRP68 family.</text>
</comment>
<dbReference type="PANTHER" id="PTHR12860">
    <property type="entry name" value="SIGNAL RECOGNITION PARTICLE 68 KDA PROTEIN"/>
    <property type="match status" value="1"/>
</dbReference>
<keyword evidence="8" id="KW-0687">Ribonucleoprotein</keyword>
<evidence type="ECO:0000256" key="7">
    <source>
        <dbReference type="ARBA" id="ARBA00023242"/>
    </source>
</evidence>
<keyword evidence="4" id="KW-0963">Cytoplasm</keyword>
<dbReference type="GO" id="GO:0030942">
    <property type="term" value="F:endoplasmic reticulum signal peptide binding"/>
    <property type="evidence" value="ECO:0007669"/>
    <property type="project" value="InterPro"/>
</dbReference>
<feature type="compositionally biased region" description="Basic and acidic residues" evidence="10">
    <location>
        <begin position="643"/>
        <end position="658"/>
    </location>
</feature>
<comment type="subcellular location">
    <subcellularLocation>
        <location evidence="1">Cytoplasm</location>
    </subcellularLocation>
    <subcellularLocation>
        <location evidence="2">Nucleus</location>
        <location evidence="2">Nucleolus</location>
    </subcellularLocation>
</comment>
<dbReference type="GO" id="GO:0005047">
    <property type="term" value="F:signal recognition particle binding"/>
    <property type="evidence" value="ECO:0007669"/>
    <property type="project" value="InterPro"/>
</dbReference>